<dbReference type="InterPro" id="IPR050397">
    <property type="entry name" value="Env_Response_Regulators"/>
</dbReference>
<dbReference type="CDD" id="cd00038">
    <property type="entry name" value="CAP_ED"/>
    <property type="match status" value="1"/>
</dbReference>
<dbReference type="GO" id="GO:0005829">
    <property type="term" value="C:cytosol"/>
    <property type="evidence" value="ECO:0007669"/>
    <property type="project" value="TreeGrafter"/>
</dbReference>
<dbReference type="SMART" id="SM00419">
    <property type="entry name" value="HTH_CRP"/>
    <property type="match status" value="1"/>
</dbReference>
<accession>Q1QFN1</accession>
<dbReference type="PANTHER" id="PTHR24567:SF75">
    <property type="entry name" value="FUMARATE AND NITRATE REDUCTION REGULATORY PROTEIN"/>
    <property type="match status" value="1"/>
</dbReference>
<keyword evidence="6" id="KW-0614">Plasmid</keyword>
<dbReference type="InterPro" id="IPR036390">
    <property type="entry name" value="WH_DNA-bd_sf"/>
</dbReference>
<name>Q1QFN1_NITHX</name>
<evidence type="ECO:0000256" key="1">
    <source>
        <dbReference type="ARBA" id="ARBA00023015"/>
    </source>
</evidence>
<dbReference type="HOGENOM" id="CLU_1037584_0_0_5"/>
<sequence length="268" mass="29712">MLTQPLSAPVIPTKFSKIPSAAADEFCSVTGHAGLVATEFSYSKDAEIYGEEELGEYVYQIVRGAVRTYKLLSDGRRQIGAFHLPGDFFGLESGPVHRLTAEAIIDTTVRLVTRRGLEKAAVTDVQVARSLWAMTSSDLRHAEDHMLLLGRKNAKERVATFLLEMDGRLAGTGMMALPMCRRDIGDYLGLTLETVSRTLSQFHSQECWGFRGPAKFCFATASVSSIWMRENKGSFVCQTEKRLFHQERLYTTRNDTAPNASAGCAQRC</sequence>
<dbReference type="PROSITE" id="PS51063">
    <property type="entry name" value="HTH_CRP_2"/>
    <property type="match status" value="1"/>
</dbReference>
<dbReference type="CDD" id="cd00092">
    <property type="entry name" value="HTH_CRP"/>
    <property type="match status" value="1"/>
</dbReference>
<dbReference type="Pfam" id="PF00027">
    <property type="entry name" value="cNMP_binding"/>
    <property type="match status" value="1"/>
</dbReference>
<keyword evidence="2" id="KW-0238">DNA-binding</keyword>
<dbReference type="PANTHER" id="PTHR24567">
    <property type="entry name" value="CRP FAMILY TRANSCRIPTIONAL REGULATORY PROTEIN"/>
    <property type="match status" value="1"/>
</dbReference>
<dbReference type="SUPFAM" id="SSF51206">
    <property type="entry name" value="cAMP-binding domain-like"/>
    <property type="match status" value="1"/>
</dbReference>
<dbReference type="SMART" id="SM00100">
    <property type="entry name" value="cNMP"/>
    <property type="match status" value="1"/>
</dbReference>
<dbReference type="KEGG" id="nha:Nham_4375"/>
<dbReference type="eggNOG" id="COG0664">
    <property type="taxonomic scope" value="Bacteria"/>
</dbReference>
<dbReference type="EMBL" id="CP000321">
    <property type="protein sequence ID" value="ABE64966.1"/>
    <property type="molecule type" value="Genomic_DNA"/>
</dbReference>
<dbReference type="SUPFAM" id="SSF46785">
    <property type="entry name" value="Winged helix' DNA-binding domain"/>
    <property type="match status" value="1"/>
</dbReference>
<dbReference type="GO" id="GO:0003700">
    <property type="term" value="F:DNA-binding transcription factor activity"/>
    <property type="evidence" value="ECO:0007669"/>
    <property type="project" value="TreeGrafter"/>
</dbReference>
<dbReference type="Proteomes" id="UP000001953">
    <property type="component" value="Plasmid 2"/>
</dbReference>
<evidence type="ECO:0000256" key="4">
    <source>
        <dbReference type="ARBA" id="ARBA00023231"/>
    </source>
</evidence>
<dbReference type="Gene3D" id="1.10.10.10">
    <property type="entry name" value="Winged helix-like DNA-binding domain superfamily/Winged helix DNA-binding domain"/>
    <property type="match status" value="1"/>
</dbReference>
<dbReference type="InterPro" id="IPR036388">
    <property type="entry name" value="WH-like_DNA-bd_sf"/>
</dbReference>
<gene>
    <name evidence="6" type="ordered locus">Nham_4375</name>
</gene>
<organism evidence="6 7">
    <name type="scientific">Nitrobacter hamburgensis (strain DSM 10229 / NCIMB 13809 / X14)</name>
    <dbReference type="NCBI Taxonomy" id="323097"/>
    <lineage>
        <taxon>Bacteria</taxon>
        <taxon>Pseudomonadati</taxon>
        <taxon>Pseudomonadota</taxon>
        <taxon>Alphaproteobacteria</taxon>
        <taxon>Hyphomicrobiales</taxon>
        <taxon>Nitrobacteraceae</taxon>
        <taxon>Nitrobacter</taxon>
    </lineage>
</organism>
<evidence type="ECO:0000313" key="7">
    <source>
        <dbReference type="Proteomes" id="UP000001953"/>
    </source>
</evidence>
<dbReference type="InterPro" id="IPR018490">
    <property type="entry name" value="cNMP-bd_dom_sf"/>
</dbReference>
<geneLocation type="plasmid" evidence="7">
    <name>pNITHX2</name>
</geneLocation>
<proteinExistence type="predicted"/>
<keyword evidence="4" id="KW-0535">Nitrogen fixation</keyword>
<protein>
    <submittedName>
        <fullName evidence="6">Transcriptional regulator, Crp/Fnr family</fullName>
    </submittedName>
</protein>
<dbReference type="PRINTS" id="PR00034">
    <property type="entry name" value="HTHCRP"/>
</dbReference>
<dbReference type="Gene3D" id="2.60.120.10">
    <property type="entry name" value="Jelly Rolls"/>
    <property type="match status" value="1"/>
</dbReference>
<dbReference type="FunFam" id="1.10.10.10:FF:000028">
    <property type="entry name" value="Fumarate/nitrate reduction transcriptional regulator Fnr"/>
    <property type="match status" value="1"/>
</dbReference>
<keyword evidence="7" id="KW-1185">Reference proteome</keyword>
<dbReference type="FunFam" id="2.60.120.10:FF:000129">
    <property type="entry name" value="Transcriptional regulator FixK"/>
    <property type="match status" value="1"/>
</dbReference>
<feature type="domain" description="HTH crp-type" evidence="5">
    <location>
        <begin position="152"/>
        <end position="221"/>
    </location>
</feature>
<dbReference type="AlphaFoldDB" id="Q1QFN1"/>
<evidence type="ECO:0000259" key="5">
    <source>
        <dbReference type="PROSITE" id="PS51063"/>
    </source>
</evidence>
<dbReference type="InterPro" id="IPR012318">
    <property type="entry name" value="HTH_CRP"/>
</dbReference>
<reference evidence="7" key="1">
    <citation type="submission" date="2006-03" db="EMBL/GenBank/DDBJ databases">
        <title>Complete sequence of plasmid 2 of Nitrobacter hamburgensis X14.</title>
        <authorList>
            <consortium name="US DOE Joint Genome Institute"/>
            <person name="Copeland A."/>
            <person name="Lucas S."/>
            <person name="Lapidus A."/>
            <person name="Barry K."/>
            <person name="Detter J.C."/>
            <person name="Glavina del Rio T."/>
            <person name="Hammon N."/>
            <person name="Israni S."/>
            <person name="Dalin E."/>
            <person name="Tice H."/>
            <person name="Pitluck S."/>
            <person name="Chain P."/>
            <person name="Malfatti S."/>
            <person name="Shin M."/>
            <person name="Vergez L."/>
            <person name="Schmutz J."/>
            <person name="Larimer F."/>
            <person name="Land M."/>
            <person name="Hauser L."/>
            <person name="Kyrpides N."/>
            <person name="Ivanova N."/>
            <person name="Ward B."/>
            <person name="Arp D."/>
            <person name="Klotz M."/>
            <person name="Stein L."/>
            <person name="O'Mullan G."/>
            <person name="Starkenburg S."/>
            <person name="Sayavedra L."/>
            <person name="Poret-Peterson A.T."/>
            <person name="Gentry M.E."/>
            <person name="Bruce D."/>
            <person name="Richardson P."/>
        </authorList>
    </citation>
    <scope>NUCLEOTIDE SEQUENCE [LARGE SCALE GENOMIC DNA]</scope>
    <source>
        <strain evidence="7">DSM 10229 / NCIMB 13809 / X14</strain>
        <plasmid evidence="7">Plasmid pNITHX2</plasmid>
    </source>
</reference>
<dbReference type="Pfam" id="PF13545">
    <property type="entry name" value="HTH_Crp_2"/>
    <property type="match status" value="1"/>
</dbReference>
<evidence type="ECO:0000256" key="2">
    <source>
        <dbReference type="ARBA" id="ARBA00023125"/>
    </source>
</evidence>
<keyword evidence="3" id="KW-0804">Transcription</keyword>
<evidence type="ECO:0000256" key="3">
    <source>
        <dbReference type="ARBA" id="ARBA00023163"/>
    </source>
</evidence>
<dbReference type="GO" id="GO:0003677">
    <property type="term" value="F:DNA binding"/>
    <property type="evidence" value="ECO:0007669"/>
    <property type="project" value="UniProtKB-KW"/>
</dbReference>
<evidence type="ECO:0000313" key="6">
    <source>
        <dbReference type="EMBL" id="ABE64966.1"/>
    </source>
</evidence>
<dbReference type="InterPro" id="IPR014710">
    <property type="entry name" value="RmlC-like_jellyroll"/>
</dbReference>
<dbReference type="InterPro" id="IPR000595">
    <property type="entry name" value="cNMP-bd_dom"/>
</dbReference>
<keyword evidence="1" id="KW-0805">Transcription regulation</keyword>